<dbReference type="OrthoDB" id="4453346at2"/>
<dbReference type="GO" id="GO:0046872">
    <property type="term" value="F:metal ion binding"/>
    <property type="evidence" value="ECO:0007669"/>
    <property type="project" value="InterPro"/>
</dbReference>
<dbReference type="InterPro" id="IPR024344">
    <property type="entry name" value="MDMPI_metal-binding"/>
</dbReference>
<dbReference type="InterPro" id="IPR034660">
    <property type="entry name" value="DinB/YfiT-like"/>
</dbReference>
<evidence type="ECO:0000313" key="2">
    <source>
        <dbReference type="EMBL" id="TWG11612.1"/>
    </source>
</evidence>
<accession>A0A561VJ22</accession>
<dbReference type="AlphaFoldDB" id="A0A561VJ22"/>
<proteinExistence type="predicted"/>
<dbReference type="GO" id="GO:0016853">
    <property type="term" value="F:isomerase activity"/>
    <property type="evidence" value="ECO:0007669"/>
    <property type="project" value="UniProtKB-KW"/>
</dbReference>
<protein>
    <submittedName>
        <fullName evidence="2">Mycothiol maleylpyruvate isomerase-like protein</fullName>
    </submittedName>
</protein>
<sequence length="188" mass="19763">MDAHDVEAALGELRRALTPHLGADWTVPAGDLRWSCRDTAAHIAHDLLAYAAQLAAGAADGYLPLDLEVRPDASAAEILRVVAAAGALLAAQLRAAGPDTRAWHWGPTDPSGFAALGVNEILLHTYDISRGLGAGWLPPPAACAAVLARLFPDRPPVEPVAALLWCTGRIALPGRPRRASWSLRAAVE</sequence>
<dbReference type="Pfam" id="PF11716">
    <property type="entry name" value="MDMPI_N"/>
    <property type="match status" value="1"/>
</dbReference>
<gene>
    <name evidence="2" type="ORF">FHX34_106342</name>
</gene>
<dbReference type="RefSeq" id="WP_122978037.1">
    <property type="nucleotide sequence ID" value="NZ_BOMX01000143.1"/>
</dbReference>
<dbReference type="Proteomes" id="UP000320239">
    <property type="component" value="Unassembled WGS sequence"/>
</dbReference>
<comment type="caution">
    <text evidence="2">The sequence shown here is derived from an EMBL/GenBank/DDBJ whole genome shotgun (WGS) entry which is preliminary data.</text>
</comment>
<evidence type="ECO:0000259" key="1">
    <source>
        <dbReference type="Pfam" id="PF11716"/>
    </source>
</evidence>
<organism evidence="2 3">
    <name type="scientific">Actinoplanes teichomyceticus</name>
    <dbReference type="NCBI Taxonomy" id="1867"/>
    <lineage>
        <taxon>Bacteria</taxon>
        <taxon>Bacillati</taxon>
        <taxon>Actinomycetota</taxon>
        <taxon>Actinomycetes</taxon>
        <taxon>Micromonosporales</taxon>
        <taxon>Micromonosporaceae</taxon>
        <taxon>Actinoplanes</taxon>
    </lineage>
</organism>
<feature type="domain" description="Mycothiol-dependent maleylpyruvate isomerase metal-binding" evidence="1">
    <location>
        <begin position="8"/>
        <end position="128"/>
    </location>
</feature>
<evidence type="ECO:0000313" key="3">
    <source>
        <dbReference type="Proteomes" id="UP000320239"/>
    </source>
</evidence>
<keyword evidence="2" id="KW-0413">Isomerase</keyword>
<dbReference type="EMBL" id="VIWY01000006">
    <property type="protein sequence ID" value="TWG11612.1"/>
    <property type="molecule type" value="Genomic_DNA"/>
</dbReference>
<keyword evidence="3" id="KW-1185">Reference proteome</keyword>
<name>A0A561VJ22_ACTTI</name>
<reference evidence="2 3" key="1">
    <citation type="submission" date="2019-06" db="EMBL/GenBank/DDBJ databases">
        <title>Sequencing the genomes of 1000 actinobacteria strains.</title>
        <authorList>
            <person name="Klenk H.-P."/>
        </authorList>
    </citation>
    <scope>NUCLEOTIDE SEQUENCE [LARGE SCALE GENOMIC DNA]</scope>
    <source>
        <strain evidence="2 3">DSM 43866</strain>
    </source>
</reference>
<dbReference type="SUPFAM" id="SSF109854">
    <property type="entry name" value="DinB/YfiT-like putative metalloenzymes"/>
    <property type="match status" value="1"/>
</dbReference>
<keyword evidence="2" id="KW-0670">Pyruvate</keyword>